<evidence type="ECO:0000313" key="1">
    <source>
        <dbReference type="EMBL" id="MFC5648539.1"/>
    </source>
</evidence>
<dbReference type="Proteomes" id="UP001596047">
    <property type="component" value="Unassembled WGS sequence"/>
</dbReference>
<reference evidence="2" key="1">
    <citation type="journal article" date="2019" name="Int. J. Syst. Evol. Microbiol.">
        <title>The Global Catalogue of Microorganisms (GCM) 10K type strain sequencing project: providing services to taxonomists for standard genome sequencing and annotation.</title>
        <authorList>
            <consortium name="The Broad Institute Genomics Platform"/>
            <consortium name="The Broad Institute Genome Sequencing Center for Infectious Disease"/>
            <person name="Wu L."/>
            <person name="Ma J."/>
        </authorList>
    </citation>
    <scope>NUCLEOTIDE SEQUENCE [LARGE SCALE GENOMIC DNA]</scope>
    <source>
        <strain evidence="2">CGMCC 1.3240</strain>
    </source>
</reference>
<evidence type="ECO:0000313" key="2">
    <source>
        <dbReference type="Proteomes" id="UP001596047"/>
    </source>
</evidence>
<name>A0ABW0VUE2_9BACL</name>
<evidence type="ECO:0008006" key="3">
    <source>
        <dbReference type="Google" id="ProtNLM"/>
    </source>
</evidence>
<comment type="caution">
    <text evidence="1">The sequence shown here is derived from an EMBL/GenBank/DDBJ whole genome shotgun (WGS) entry which is preliminary data.</text>
</comment>
<dbReference type="EMBL" id="JBHSOW010000016">
    <property type="protein sequence ID" value="MFC5648539.1"/>
    <property type="molecule type" value="Genomic_DNA"/>
</dbReference>
<gene>
    <name evidence="1" type="ORF">ACFPYJ_05235</name>
</gene>
<keyword evidence="2" id="KW-1185">Reference proteome</keyword>
<protein>
    <recommendedName>
        <fullName evidence="3">WYL domain-containing protein</fullName>
    </recommendedName>
</protein>
<accession>A0ABW0VUE2</accession>
<sequence>MIADANKYIGKTIEIIYQDGQDQITQRLIYVYAATERHVKAKCLSSHAPRLFLRSGILAIQPVRNYA</sequence>
<dbReference type="RefSeq" id="WP_379186994.1">
    <property type="nucleotide sequence ID" value="NZ_JBHSOW010000016.1"/>
</dbReference>
<organism evidence="1 2">
    <name type="scientific">Paenibacillus solisilvae</name>
    <dbReference type="NCBI Taxonomy" id="2486751"/>
    <lineage>
        <taxon>Bacteria</taxon>
        <taxon>Bacillati</taxon>
        <taxon>Bacillota</taxon>
        <taxon>Bacilli</taxon>
        <taxon>Bacillales</taxon>
        <taxon>Paenibacillaceae</taxon>
        <taxon>Paenibacillus</taxon>
    </lineage>
</organism>
<proteinExistence type="predicted"/>